<gene>
    <name evidence="2" type="ORF">CGOC_LOCUS13421</name>
</gene>
<keyword evidence="3" id="KW-1185">Reference proteome</keyword>
<accession>A0A3P7NU65</accession>
<evidence type="ECO:0000256" key="1">
    <source>
        <dbReference type="SAM" id="MobiDB-lite"/>
    </source>
</evidence>
<dbReference type="AlphaFoldDB" id="A0A3P7NU65"/>
<dbReference type="EMBL" id="UYRV01131249">
    <property type="protein sequence ID" value="VDN37247.1"/>
    <property type="molecule type" value="Genomic_DNA"/>
</dbReference>
<reference evidence="2 3" key="1">
    <citation type="submission" date="2018-11" db="EMBL/GenBank/DDBJ databases">
        <authorList>
            <consortium name="Pathogen Informatics"/>
        </authorList>
    </citation>
    <scope>NUCLEOTIDE SEQUENCE [LARGE SCALE GENOMIC DNA]</scope>
</reference>
<evidence type="ECO:0000313" key="2">
    <source>
        <dbReference type="EMBL" id="VDN37247.1"/>
    </source>
</evidence>
<proteinExistence type="predicted"/>
<name>A0A3P7NU65_CYLGO</name>
<evidence type="ECO:0000313" key="3">
    <source>
        <dbReference type="Proteomes" id="UP000271889"/>
    </source>
</evidence>
<dbReference type="OrthoDB" id="1679758at2759"/>
<organism evidence="2 3">
    <name type="scientific">Cylicostephanus goldi</name>
    <name type="common">Nematode worm</name>
    <dbReference type="NCBI Taxonomy" id="71465"/>
    <lineage>
        <taxon>Eukaryota</taxon>
        <taxon>Metazoa</taxon>
        <taxon>Ecdysozoa</taxon>
        <taxon>Nematoda</taxon>
        <taxon>Chromadorea</taxon>
        <taxon>Rhabditida</taxon>
        <taxon>Rhabditina</taxon>
        <taxon>Rhabditomorpha</taxon>
        <taxon>Strongyloidea</taxon>
        <taxon>Strongylidae</taxon>
        <taxon>Cylicostephanus</taxon>
    </lineage>
</organism>
<sequence>MPMNISVVNDELESNEVEVQAPAVDRPPVSDIVAEETTTSSNPSDVVEEPREEVPLQTENPEAEGDSVIRLKFLDDTQRDARTTMTDTIGKFKRLKCKRQQ</sequence>
<feature type="region of interest" description="Disordered" evidence="1">
    <location>
        <begin position="20"/>
        <end position="67"/>
    </location>
</feature>
<dbReference type="Proteomes" id="UP000271889">
    <property type="component" value="Unassembled WGS sequence"/>
</dbReference>
<protein>
    <submittedName>
        <fullName evidence="2">Uncharacterized protein</fullName>
    </submittedName>
</protein>